<evidence type="ECO:0000256" key="1">
    <source>
        <dbReference type="SAM" id="MobiDB-lite"/>
    </source>
</evidence>
<feature type="compositionally biased region" description="Basic and acidic residues" evidence="1">
    <location>
        <begin position="11"/>
        <end position="38"/>
    </location>
</feature>
<dbReference type="AlphaFoldDB" id="A0AA35YVE7"/>
<name>A0AA35YVE7_LACSI</name>
<reference evidence="2" key="1">
    <citation type="submission" date="2023-04" db="EMBL/GenBank/DDBJ databases">
        <authorList>
            <person name="Vijverberg K."/>
            <person name="Xiong W."/>
            <person name="Schranz E."/>
        </authorList>
    </citation>
    <scope>NUCLEOTIDE SEQUENCE</scope>
</reference>
<evidence type="ECO:0000313" key="3">
    <source>
        <dbReference type="Proteomes" id="UP001177003"/>
    </source>
</evidence>
<evidence type="ECO:0000313" key="2">
    <source>
        <dbReference type="EMBL" id="CAI9280637.1"/>
    </source>
</evidence>
<accession>A0AA35YVE7</accession>
<proteinExistence type="predicted"/>
<gene>
    <name evidence="2" type="ORF">LSALG_LOCUS20375</name>
</gene>
<dbReference type="EMBL" id="OX465080">
    <property type="protein sequence ID" value="CAI9280637.1"/>
    <property type="molecule type" value="Genomic_DNA"/>
</dbReference>
<dbReference type="Proteomes" id="UP001177003">
    <property type="component" value="Chromosome 4"/>
</dbReference>
<keyword evidence="3" id="KW-1185">Reference proteome</keyword>
<organism evidence="2 3">
    <name type="scientific">Lactuca saligna</name>
    <name type="common">Willowleaf lettuce</name>
    <dbReference type="NCBI Taxonomy" id="75948"/>
    <lineage>
        <taxon>Eukaryota</taxon>
        <taxon>Viridiplantae</taxon>
        <taxon>Streptophyta</taxon>
        <taxon>Embryophyta</taxon>
        <taxon>Tracheophyta</taxon>
        <taxon>Spermatophyta</taxon>
        <taxon>Magnoliopsida</taxon>
        <taxon>eudicotyledons</taxon>
        <taxon>Gunneridae</taxon>
        <taxon>Pentapetalae</taxon>
        <taxon>asterids</taxon>
        <taxon>campanulids</taxon>
        <taxon>Asterales</taxon>
        <taxon>Asteraceae</taxon>
        <taxon>Cichorioideae</taxon>
        <taxon>Cichorieae</taxon>
        <taxon>Lactucinae</taxon>
        <taxon>Lactuca</taxon>
    </lineage>
</organism>
<protein>
    <submittedName>
        <fullName evidence="2">Uncharacterized protein</fullName>
    </submittedName>
</protein>
<feature type="region of interest" description="Disordered" evidence="1">
    <location>
        <begin position="7"/>
        <end position="50"/>
    </location>
</feature>
<sequence length="166" mass="19305">MMFFLPLEITPEGHKDSPTQEAPHDNDKRKDDIHHKSESSTSTTSSSDENIARPFELLELQDNVKLQLRQDQLISLHLSHTLEDCEAHYKENMDYHISTITTMLKKLENEIHHKDAMKMVMQEVFIKVIHAAQHHLDVPNYKFDEMLHIIDETFNHLKAQAPTAEA</sequence>